<dbReference type="NCBIfam" id="TIGR02595">
    <property type="entry name" value="PEP_CTERM"/>
    <property type="match status" value="1"/>
</dbReference>
<organism evidence="3 4">
    <name type="scientific">Bythopirellula polymerisocia</name>
    <dbReference type="NCBI Taxonomy" id="2528003"/>
    <lineage>
        <taxon>Bacteria</taxon>
        <taxon>Pseudomonadati</taxon>
        <taxon>Planctomycetota</taxon>
        <taxon>Planctomycetia</taxon>
        <taxon>Pirellulales</taxon>
        <taxon>Lacipirellulaceae</taxon>
        <taxon>Bythopirellula</taxon>
    </lineage>
</organism>
<protein>
    <submittedName>
        <fullName evidence="3">PEP-CTERM motif protein</fullName>
    </submittedName>
</protein>
<reference evidence="3 4" key="1">
    <citation type="submission" date="2019-02" db="EMBL/GenBank/DDBJ databases">
        <title>Deep-cultivation of Planctomycetes and their phenomic and genomic characterization uncovers novel biology.</title>
        <authorList>
            <person name="Wiegand S."/>
            <person name="Jogler M."/>
            <person name="Boedeker C."/>
            <person name="Pinto D."/>
            <person name="Vollmers J."/>
            <person name="Rivas-Marin E."/>
            <person name="Kohn T."/>
            <person name="Peeters S.H."/>
            <person name="Heuer A."/>
            <person name="Rast P."/>
            <person name="Oberbeckmann S."/>
            <person name="Bunk B."/>
            <person name="Jeske O."/>
            <person name="Meyerdierks A."/>
            <person name="Storesund J.E."/>
            <person name="Kallscheuer N."/>
            <person name="Luecker S."/>
            <person name="Lage O.M."/>
            <person name="Pohl T."/>
            <person name="Merkel B.J."/>
            <person name="Hornburger P."/>
            <person name="Mueller R.-W."/>
            <person name="Bruemmer F."/>
            <person name="Labrenz M."/>
            <person name="Spormann A.M."/>
            <person name="Op Den Camp H."/>
            <person name="Overmann J."/>
            <person name="Amann R."/>
            <person name="Jetten M.S.M."/>
            <person name="Mascher T."/>
            <person name="Medema M.H."/>
            <person name="Devos D.P."/>
            <person name="Kaster A.-K."/>
            <person name="Ovreas L."/>
            <person name="Rohde M."/>
            <person name="Galperin M.Y."/>
            <person name="Jogler C."/>
        </authorList>
    </citation>
    <scope>NUCLEOTIDE SEQUENCE [LARGE SCALE GENOMIC DNA]</scope>
    <source>
        <strain evidence="3 4">Pla144</strain>
    </source>
</reference>
<feature type="chain" id="PRO_5023125886" evidence="1">
    <location>
        <begin position="22"/>
        <end position="295"/>
    </location>
</feature>
<evidence type="ECO:0000256" key="1">
    <source>
        <dbReference type="SAM" id="SignalP"/>
    </source>
</evidence>
<keyword evidence="4" id="KW-1185">Reference proteome</keyword>
<dbReference type="Gene3D" id="2.60.120.200">
    <property type="match status" value="1"/>
</dbReference>
<dbReference type="Pfam" id="PF07589">
    <property type="entry name" value="PEP-CTERM"/>
    <property type="match status" value="1"/>
</dbReference>
<keyword evidence="1" id="KW-0732">Signal</keyword>
<dbReference type="InterPro" id="IPR013424">
    <property type="entry name" value="Ice-binding_C"/>
</dbReference>
<dbReference type="SUPFAM" id="SSF49899">
    <property type="entry name" value="Concanavalin A-like lectins/glucanases"/>
    <property type="match status" value="1"/>
</dbReference>
<accession>A0A5C6CNQ8</accession>
<proteinExistence type="predicted"/>
<comment type="caution">
    <text evidence="3">The sequence shown here is derived from an EMBL/GenBank/DDBJ whole genome shotgun (WGS) entry which is preliminary data.</text>
</comment>
<dbReference type="Proteomes" id="UP000318437">
    <property type="component" value="Unassembled WGS sequence"/>
</dbReference>
<feature type="domain" description="Ice-binding protein C-terminal" evidence="2">
    <location>
        <begin position="271"/>
        <end position="294"/>
    </location>
</feature>
<sequence precursor="true">MNKKSMLLALCWLALANVASAVVNVPSGVTGLWRFQTQDPNTGRATMAATIGTDLVNSNANNGSYFTAPSIQIGTDSSPFLYQDSGVAQSRSFDTFTATHGIAPNGGGSFVNEYTILWDYKQTSNGNGNYNSLYQTAGSPNANDGDLWTNPNNQIGVGNAGNGEPGYSAASYDPFLWHRIVLSVDNGNFFRAYVDGVLFLDGAGQPIDGRWSLGSQFHFLTDNNFEDGWGLLGTGMVWDHALTTQEVAAMGGYAADQVANPFPTPLVFADPVPEPSSMILFGMGLTGLLAVRRRS</sequence>
<dbReference type="InterPro" id="IPR013320">
    <property type="entry name" value="ConA-like_dom_sf"/>
</dbReference>
<evidence type="ECO:0000259" key="2">
    <source>
        <dbReference type="Pfam" id="PF07589"/>
    </source>
</evidence>
<name>A0A5C6CNQ8_9BACT</name>
<evidence type="ECO:0000313" key="3">
    <source>
        <dbReference type="EMBL" id="TWU26018.1"/>
    </source>
</evidence>
<feature type="signal peptide" evidence="1">
    <location>
        <begin position="1"/>
        <end position="21"/>
    </location>
</feature>
<dbReference type="OrthoDB" id="257950at2"/>
<dbReference type="EMBL" id="SJPS01000004">
    <property type="protein sequence ID" value="TWU26018.1"/>
    <property type="molecule type" value="Genomic_DNA"/>
</dbReference>
<gene>
    <name evidence="3" type="ORF">Pla144_32350</name>
</gene>
<evidence type="ECO:0000313" key="4">
    <source>
        <dbReference type="Proteomes" id="UP000318437"/>
    </source>
</evidence>
<dbReference type="AlphaFoldDB" id="A0A5C6CNQ8"/>
<dbReference type="RefSeq" id="WP_146451571.1">
    <property type="nucleotide sequence ID" value="NZ_SJPS01000004.1"/>
</dbReference>